<protein>
    <submittedName>
        <fullName evidence="1">Uncharacterized protein</fullName>
    </submittedName>
</protein>
<proteinExistence type="predicted"/>
<keyword evidence="2" id="KW-1185">Reference proteome</keyword>
<dbReference type="AlphaFoldDB" id="A0A444U0M5"/>
<gene>
    <name evidence="1" type="ORF">EOD39_9472</name>
</gene>
<reference evidence="1 2" key="1">
    <citation type="submission" date="2019-01" db="EMBL/GenBank/DDBJ databases">
        <title>Draft Genome and Complete Hox-Cluster Characterization of the Sterlet Sturgeon (Acipenser ruthenus).</title>
        <authorList>
            <person name="Wei Q."/>
        </authorList>
    </citation>
    <scope>NUCLEOTIDE SEQUENCE [LARGE SCALE GENOMIC DNA]</scope>
    <source>
        <strain evidence="1">WHYD16114868_AA</strain>
        <tissue evidence="1">Blood</tissue>
    </source>
</reference>
<name>A0A444U0M5_ACIRT</name>
<sequence>MKMEPGKEQNEELFGAEGLSKTREDKMRAQLGKLKKEETDSVEKLVMNKEDTDSLLDWWNTRRVRNFAVWFVHKVLQEIPNNNANCIVTIWSYRSRNA</sequence>
<organism evidence="1 2">
    <name type="scientific">Acipenser ruthenus</name>
    <name type="common">Sterlet sturgeon</name>
    <dbReference type="NCBI Taxonomy" id="7906"/>
    <lineage>
        <taxon>Eukaryota</taxon>
        <taxon>Metazoa</taxon>
        <taxon>Chordata</taxon>
        <taxon>Craniata</taxon>
        <taxon>Vertebrata</taxon>
        <taxon>Euteleostomi</taxon>
        <taxon>Actinopterygii</taxon>
        <taxon>Chondrostei</taxon>
        <taxon>Acipenseriformes</taxon>
        <taxon>Acipenseridae</taxon>
        <taxon>Acipenser</taxon>
    </lineage>
</organism>
<evidence type="ECO:0000313" key="1">
    <source>
        <dbReference type="EMBL" id="RXM28712.1"/>
    </source>
</evidence>
<comment type="caution">
    <text evidence="1">The sequence shown here is derived from an EMBL/GenBank/DDBJ whole genome shotgun (WGS) entry which is preliminary data.</text>
</comment>
<dbReference type="EMBL" id="SCEB01215590">
    <property type="protein sequence ID" value="RXM28712.1"/>
    <property type="molecule type" value="Genomic_DNA"/>
</dbReference>
<evidence type="ECO:0000313" key="2">
    <source>
        <dbReference type="Proteomes" id="UP000289886"/>
    </source>
</evidence>
<accession>A0A444U0M5</accession>
<dbReference type="Proteomes" id="UP000289886">
    <property type="component" value="Unassembled WGS sequence"/>
</dbReference>